<dbReference type="AlphaFoldDB" id="A0A2V3W256"/>
<evidence type="ECO:0000256" key="1">
    <source>
        <dbReference type="SAM" id="Phobius"/>
    </source>
</evidence>
<feature type="transmembrane region" description="Helical" evidence="1">
    <location>
        <begin position="50"/>
        <end position="70"/>
    </location>
</feature>
<keyword evidence="1" id="KW-0812">Transmembrane</keyword>
<protein>
    <submittedName>
        <fullName evidence="2">Uncharacterized protein</fullName>
    </submittedName>
</protein>
<keyword evidence="1" id="KW-0472">Membrane</keyword>
<feature type="transmembrane region" description="Helical" evidence="1">
    <location>
        <begin position="12"/>
        <end position="30"/>
    </location>
</feature>
<proteinExistence type="predicted"/>
<accession>A0A2V3W256</accession>
<keyword evidence="3" id="KW-1185">Reference proteome</keyword>
<name>A0A2V3W256_9BACI</name>
<sequence length="141" mass="16310">MIERNIRTSEKFLLISYFFILLFMLFHDWISLGVLNDIDAVKSVNSQKGLIMTTFINSIQIVILICLISLFVGKRYPIWAKLWLIIHPACIFIGVLISWWLPYFFGIGADEKAENYAMMFGDTHAFLPIRNGIQPNTIHVL</sequence>
<gene>
    <name evidence="2" type="ORF">DFR56_106231</name>
</gene>
<feature type="transmembrane region" description="Helical" evidence="1">
    <location>
        <begin position="82"/>
        <end position="101"/>
    </location>
</feature>
<keyword evidence="1" id="KW-1133">Transmembrane helix</keyword>
<evidence type="ECO:0000313" key="3">
    <source>
        <dbReference type="Proteomes" id="UP000247978"/>
    </source>
</evidence>
<organism evidence="2 3">
    <name type="scientific">Pseudogracilibacillus auburnensis</name>
    <dbReference type="NCBI Taxonomy" id="1494959"/>
    <lineage>
        <taxon>Bacteria</taxon>
        <taxon>Bacillati</taxon>
        <taxon>Bacillota</taxon>
        <taxon>Bacilli</taxon>
        <taxon>Bacillales</taxon>
        <taxon>Bacillaceae</taxon>
        <taxon>Pseudogracilibacillus</taxon>
    </lineage>
</organism>
<dbReference type="OrthoDB" id="2876726at2"/>
<dbReference type="EMBL" id="QJJQ01000006">
    <property type="protein sequence ID" value="PXW87161.1"/>
    <property type="molecule type" value="Genomic_DNA"/>
</dbReference>
<comment type="caution">
    <text evidence="2">The sequence shown here is derived from an EMBL/GenBank/DDBJ whole genome shotgun (WGS) entry which is preliminary data.</text>
</comment>
<dbReference type="RefSeq" id="WP_110395381.1">
    <property type="nucleotide sequence ID" value="NZ_JBHUHB010000001.1"/>
</dbReference>
<dbReference type="Proteomes" id="UP000247978">
    <property type="component" value="Unassembled WGS sequence"/>
</dbReference>
<evidence type="ECO:0000313" key="2">
    <source>
        <dbReference type="EMBL" id="PXW87161.1"/>
    </source>
</evidence>
<reference evidence="2 3" key="1">
    <citation type="submission" date="2018-05" db="EMBL/GenBank/DDBJ databases">
        <title>Genomic Encyclopedia of Type Strains, Phase IV (KMG-IV): sequencing the most valuable type-strain genomes for metagenomic binning, comparative biology and taxonomic classification.</title>
        <authorList>
            <person name="Goeker M."/>
        </authorList>
    </citation>
    <scope>NUCLEOTIDE SEQUENCE [LARGE SCALE GENOMIC DNA]</scope>
    <source>
        <strain evidence="2 3">DSM 28556</strain>
    </source>
</reference>